<keyword evidence="5" id="KW-0804">Transcription</keyword>
<evidence type="ECO:0000256" key="4">
    <source>
        <dbReference type="ARBA" id="ARBA00023125"/>
    </source>
</evidence>
<dbReference type="InterPro" id="IPR014710">
    <property type="entry name" value="RmlC-like_jellyroll"/>
</dbReference>
<feature type="domain" description="Response regulatory" evidence="8">
    <location>
        <begin position="3"/>
        <end position="119"/>
    </location>
</feature>
<dbReference type="InterPro" id="IPR036388">
    <property type="entry name" value="WH-like_DNA-bd_sf"/>
</dbReference>
<evidence type="ECO:0000256" key="3">
    <source>
        <dbReference type="ARBA" id="ARBA00023015"/>
    </source>
</evidence>
<evidence type="ECO:0000259" key="8">
    <source>
        <dbReference type="PROSITE" id="PS50110"/>
    </source>
</evidence>
<keyword evidence="3" id="KW-0805">Transcription regulation</keyword>
<dbReference type="InterPro" id="IPR036390">
    <property type="entry name" value="WH_DNA-bd_sf"/>
</dbReference>
<evidence type="ECO:0000259" key="7">
    <source>
        <dbReference type="PROSITE" id="PS50042"/>
    </source>
</evidence>
<dbReference type="PANTHER" id="PTHR48111:SF4">
    <property type="entry name" value="DNA-BINDING DUAL TRANSCRIPTIONAL REGULATOR OMPR"/>
    <property type="match status" value="1"/>
</dbReference>
<dbReference type="Gene3D" id="3.40.50.2300">
    <property type="match status" value="1"/>
</dbReference>
<feature type="domain" description="HTH crp-type" evidence="9">
    <location>
        <begin position="274"/>
        <end position="343"/>
    </location>
</feature>
<dbReference type="RefSeq" id="WP_123218084.1">
    <property type="nucleotide sequence ID" value="NZ_RJTM01000168.1"/>
</dbReference>
<dbReference type="PROSITE" id="PS50042">
    <property type="entry name" value="CNMP_BINDING_3"/>
    <property type="match status" value="1"/>
</dbReference>
<gene>
    <name evidence="10" type="ORF">ED312_21505</name>
</gene>
<dbReference type="OrthoDB" id="9127033at2"/>
<dbReference type="CDD" id="cd17574">
    <property type="entry name" value="REC_OmpR"/>
    <property type="match status" value="1"/>
</dbReference>
<dbReference type="Gene3D" id="2.60.120.10">
    <property type="entry name" value="Jelly Rolls"/>
    <property type="match status" value="1"/>
</dbReference>
<keyword evidence="4" id="KW-0238">DNA-binding</keyword>
<dbReference type="PROSITE" id="PS51063">
    <property type="entry name" value="HTH_CRP_2"/>
    <property type="match status" value="1"/>
</dbReference>
<accession>A0A3N0DIR7</accession>
<feature type="modified residue" description="4-aspartylphosphate" evidence="6">
    <location>
        <position position="52"/>
    </location>
</feature>
<protein>
    <submittedName>
        <fullName evidence="10">Response regulator</fullName>
    </submittedName>
</protein>
<dbReference type="InterPro" id="IPR039420">
    <property type="entry name" value="WalR-like"/>
</dbReference>
<evidence type="ECO:0000256" key="2">
    <source>
        <dbReference type="ARBA" id="ARBA00023012"/>
    </source>
</evidence>
<dbReference type="GO" id="GO:0006355">
    <property type="term" value="P:regulation of DNA-templated transcription"/>
    <property type="evidence" value="ECO:0007669"/>
    <property type="project" value="InterPro"/>
</dbReference>
<evidence type="ECO:0000256" key="6">
    <source>
        <dbReference type="PROSITE-ProRule" id="PRU00169"/>
    </source>
</evidence>
<dbReference type="CDD" id="cd00038">
    <property type="entry name" value="CAP_ED"/>
    <property type="match status" value="1"/>
</dbReference>
<evidence type="ECO:0000256" key="5">
    <source>
        <dbReference type="ARBA" id="ARBA00023163"/>
    </source>
</evidence>
<reference evidence="10 11" key="1">
    <citation type="submission" date="2018-10" db="EMBL/GenBank/DDBJ databases">
        <title>Sinomicrobium pectinilyticum sp. nov., a pectinase-producing bacterium isolated from alkaline and saline soil, and emended description of the genus Sinomicrobium.</title>
        <authorList>
            <person name="Cheng B."/>
            <person name="Li C."/>
            <person name="Lai Q."/>
            <person name="Du M."/>
            <person name="Shao Z."/>
            <person name="Xu P."/>
            <person name="Yang C."/>
        </authorList>
    </citation>
    <scope>NUCLEOTIDE SEQUENCE [LARGE SCALE GENOMIC DNA]</scope>
    <source>
        <strain evidence="10 11">5DNS001</strain>
    </source>
</reference>
<proteinExistence type="predicted"/>
<dbReference type="Proteomes" id="UP000267469">
    <property type="component" value="Unassembled WGS sequence"/>
</dbReference>
<dbReference type="PANTHER" id="PTHR48111">
    <property type="entry name" value="REGULATOR OF RPOS"/>
    <property type="match status" value="1"/>
</dbReference>
<dbReference type="Pfam" id="PF13545">
    <property type="entry name" value="HTH_Crp_2"/>
    <property type="match status" value="1"/>
</dbReference>
<dbReference type="SUPFAM" id="SSF51206">
    <property type="entry name" value="cAMP-binding domain-like"/>
    <property type="match status" value="1"/>
</dbReference>
<dbReference type="InterPro" id="IPR000595">
    <property type="entry name" value="cNMP-bd_dom"/>
</dbReference>
<dbReference type="Pfam" id="PF00027">
    <property type="entry name" value="cNMP_binding"/>
    <property type="match status" value="1"/>
</dbReference>
<dbReference type="AlphaFoldDB" id="A0A3N0DIR7"/>
<organism evidence="10 11">
    <name type="scientific">Sinomicrobium pectinilyticum</name>
    <dbReference type="NCBI Taxonomy" id="1084421"/>
    <lineage>
        <taxon>Bacteria</taxon>
        <taxon>Pseudomonadati</taxon>
        <taxon>Bacteroidota</taxon>
        <taxon>Flavobacteriia</taxon>
        <taxon>Flavobacteriales</taxon>
        <taxon>Flavobacteriaceae</taxon>
        <taxon>Sinomicrobium</taxon>
    </lineage>
</organism>
<dbReference type="InterPro" id="IPR001789">
    <property type="entry name" value="Sig_transdc_resp-reg_receiver"/>
</dbReference>
<feature type="domain" description="Cyclic nucleotide-binding" evidence="7">
    <location>
        <begin position="161"/>
        <end position="260"/>
    </location>
</feature>
<dbReference type="InterPro" id="IPR012318">
    <property type="entry name" value="HTH_CRP"/>
</dbReference>
<dbReference type="GO" id="GO:0000156">
    <property type="term" value="F:phosphorelay response regulator activity"/>
    <property type="evidence" value="ECO:0007669"/>
    <property type="project" value="TreeGrafter"/>
</dbReference>
<keyword evidence="2" id="KW-0902">Two-component regulatory system</keyword>
<dbReference type="Pfam" id="PF00072">
    <property type="entry name" value="Response_reg"/>
    <property type="match status" value="1"/>
</dbReference>
<evidence type="ECO:0000259" key="9">
    <source>
        <dbReference type="PROSITE" id="PS51063"/>
    </source>
</evidence>
<keyword evidence="1 6" id="KW-0597">Phosphoprotein</keyword>
<keyword evidence="11" id="KW-1185">Reference proteome</keyword>
<sequence length="349" mass="39568">MKTILFIEDDPVLRESTAELLELSGYKVITAPHGRKGVALAKEKLPDIILCDIMMPELDGYGVLDELSGNKNTRKIPFIFLSAKTEHKEVRRGMDLGADDYLTKPFEEAELISAIESRLAKISILKEVVGENNRSGKAEDDIMNINELKNFFFDEGEYLSYEEGDVIYSEGTHSNYIFLIEEGMVKTHRIEEYGKELITSISKDDDFFGYYSFIQNIPYKESATALKKTSLYGVRKDTFAEILRNNHKLAVELVEFLAEDLAGVKEQLLQMAYGSVRKKTANTIHRFVEKLQRRTDEGIKISRNDLASVAGIAPESFIRTLSEFKREGLIAIEGRNIKVLNIEGLQKMS</sequence>
<evidence type="ECO:0000313" key="10">
    <source>
        <dbReference type="EMBL" id="RNL75286.1"/>
    </source>
</evidence>
<dbReference type="InterPro" id="IPR018490">
    <property type="entry name" value="cNMP-bd_dom_sf"/>
</dbReference>
<dbReference type="SMART" id="SM00419">
    <property type="entry name" value="HTH_CRP"/>
    <property type="match status" value="1"/>
</dbReference>
<evidence type="ECO:0000256" key="1">
    <source>
        <dbReference type="ARBA" id="ARBA00022553"/>
    </source>
</evidence>
<dbReference type="EMBL" id="RJTM01000168">
    <property type="protein sequence ID" value="RNL75286.1"/>
    <property type="molecule type" value="Genomic_DNA"/>
</dbReference>
<comment type="caution">
    <text evidence="10">The sequence shown here is derived from an EMBL/GenBank/DDBJ whole genome shotgun (WGS) entry which is preliminary data.</text>
</comment>
<dbReference type="SUPFAM" id="SSF46785">
    <property type="entry name" value="Winged helix' DNA-binding domain"/>
    <property type="match status" value="1"/>
</dbReference>
<evidence type="ECO:0000313" key="11">
    <source>
        <dbReference type="Proteomes" id="UP000267469"/>
    </source>
</evidence>
<dbReference type="SUPFAM" id="SSF52172">
    <property type="entry name" value="CheY-like"/>
    <property type="match status" value="1"/>
</dbReference>
<dbReference type="Gene3D" id="1.10.10.10">
    <property type="entry name" value="Winged helix-like DNA-binding domain superfamily/Winged helix DNA-binding domain"/>
    <property type="match status" value="1"/>
</dbReference>
<dbReference type="GO" id="GO:0000976">
    <property type="term" value="F:transcription cis-regulatory region binding"/>
    <property type="evidence" value="ECO:0007669"/>
    <property type="project" value="TreeGrafter"/>
</dbReference>
<dbReference type="InterPro" id="IPR011006">
    <property type="entry name" value="CheY-like_superfamily"/>
</dbReference>
<dbReference type="PROSITE" id="PS50110">
    <property type="entry name" value="RESPONSE_REGULATORY"/>
    <property type="match status" value="1"/>
</dbReference>
<dbReference type="GO" id="GO:0005829">
    <property type="term" value="C:cytosol"/>
    <property type="evidence" value="ECO:0007669"/>
    <property type="project" value="TreeGrafter"/>
</dbReference>
<dbReference type="SMART" id="SM00100">
    <property type="entry name" value="cNMP"/>
    <property type="match status" value="1"/>
</dbReference>
<name>A0A3N0DIR7_SINP1</name>
<dbReference type="GO" id="GO:0032993">
    <property type="term" value="C:protein-DNA complex"/>
    <property type="evidence" value="ECO:0007669"/>
    <property type="project" value="TreeGrafter"/>
</dbReference>
<dbReference type="SMART" id="SM00448">
    <property type="entry name" value="REC"/>
    <property type="match status" value="1"/>
</dbReference>